<keyword evidence="1" id="KW-0378">Hydrolase</keyword>
<evidence type="ECO:0000313" key="4">
    <source>
        <dbReference type="Proteomes" id="UP000601435"/>
    </source>
</evidence>
<evidence type="ECO:0000313" key="3">
    <source>
        <dbReference type="EMBL" id="CAE7565072.1"/>
    </source>
</evidence>
<feature type="domain" description="VOC" evidence="2">
    <location>
        <begin position="5"/>
        <end position="155"/>
    </location>
</feature>
<evidence type="ECO:0000259" key="2">
    <source>
        <dbReference type="PROSITE" id="PS51819"/>
    </source>
</evidence>
<protein>
    <submittedName>
        <fullName evidence="3">YugF protein</fullName>
    </submittedName>
</protein>
<dbReference type="Proteomes" id="UP000601435">
    <property type="component" value="Unassembled WGS sequence"/>
</dbReference>
<dbReference type="InterPro" id="IPR037523">
    <property type="entry name" value="VOC_core"/>
</dbReference>
<dbReference type="SUPFAM" id="SSF53474">
    <property type="entry name" value="alpha/beta-Hydrolases"/>
    <property type="match status" value="1"/>
</dbReference>
<proteinExistence type="predicted"/>
<dbReference type="OrthoDB" id="408373at2759"/>
<dbReference type="PANTHER" id="PTHR43798">
    <property type="entry name" value="MONOACYLGLYCEROL LIPASE"/>
    <property type="match status" value="1"/>
</dbReference>
<dbReference type="PROSITE" id="PS51819">
    <property type="entry name" value="VOC"/>
    <property type="match status" value="1"/>
</dbReference>
<keyword evidence="4" id="KW-1185">Reference proteome</keyword>
<dbReference type="Gene3D" id="3.10.180.10">
    <property type="entry name" value="2,3-Dihydroxybiphenyl 1,2-Dioxygenase, domain 1"/>
    <property type="match status" value="1"/>
</dbReference>
<dbReference type="PANTHER" id="PTHR43798:SF31">
    <property type="entry name" value="AB HYDROLASE SUPERFAMILY PROTEIN YCLE"/>
    <property type="match status" value="1"/>
</dbReference>
<reference evidence="3" key="1">
    <citation type="submission" date="2021-02" db="EMBL/GenBank/DDBJ databases">
        <authorList>
            <person name="Dougan E. K."/>
            <person name="Rhodes N."/>
            <person name="Thang M."/>
            <person name="Chan C."/>
        </authorList>
    </citation>
    <scope>NUCLEOTIDE SEQUENCE</scope>
</reference>
<comment type="caution">
    <text evidence="3">The sequence shown here is derived from an EMBL/GenBank/DDBJ whole genome shotgun (WGS) entry which is preliminary data.</text>
</comment>
<dbReference type="AlphaFoldDB" id="A0A812UGZ3"/>
<name>A0A812UGZ3_9DINO</name>
<dbReference type="InterPro" id="IPR029058">
    <property type="entry name" value="AB_hydrolase_fold"/>
</dbReference>
<dbReference type="Gene3D" id="3.10.450.50">
    <property type="match status" value="1"/>
</dbReference>
<dbReference type="InterPro" id="IPR000073">
    <property type="entry name" value="AB_hydrolase_1"/>
</dbReference>
<dbReference type="GO" id="GO:0016020">
    <property type="term" value="C:membrane"/>
    <property type="evidence" value="ECO:0007669"/>
    <property type="project" value="TreeGrafter"/>
</dbReference>
<dbReference type="InterPro" id="IPR029068">
    <property type="entry name" value="Glyas_Bleomycin-R_OHBP_Dase"/>
</dbReference>
<dbReference type="EMBL" id="CAJNJA010026807">
    <property type="protein sequence ID" value="CAE7565072.1"/>
    <property type="molecule type" value="Genomic_DNA"/>
</dbReference>
<dbReference type="Gene3D" id="3.40.50.1820">
    <property type="entry name" value="alpha/beta hydrolase"/>
    <property type="match status" value="1"/>
</dbReference>
<dbReference type="Pfam" id="PF00903">
    <property type="entry name" value="Glyoxalase"/>
    <property type="match status" value="1"/>
</dbReference>
<evidence type="ECO:0000256" key="1">
    <source>
        <dbReference type="ARBA" id="ARBA00022801"/>
    </source>
</evidence>
<dbReference type="InterPro" id="IPR050266">
    <property type="entry name" value="AB_hydrolase_sf"/>
</dbReference>
<organism evidence="3 4">
    <name type="scientific">Symbiodinium necroappetens</name>
    <dbReference type="NCBI Taxonomy" id="1628268"/>
    <lineage>
        <taxon>Eukaryota</taxon>
        <taxon>Sar</taxon>
        <taxon>Alveolata</taxon>
        <taxon>Dinophyceae</taxon>
        <taxon>Suessiales</taxon>
        <taxon>Symbiodiniaceae</taxon>
        <taxon>Symbiodinium</taxon>
    </lineage>
</organism>
<gene>
    <name evidence="3" type="primary">yugF</name>
    <name evidence="3" type="ORF">SNEC2469_LOCUS16381</name>
</gene>
<dbReference type="SUPFAM" id="SSF54593">
    <property type="entry name" value="Glyoxalase/Bleomycin resistance protein/Dihydroxybiphenyl dioxygenase"/>
    <property type="match status" value="1"/>
</dbReference>
<dbReference type="Pfam" id="PF00561">
    <property type="entry name" value="Abhydrolase_1"/>
    <property type="match status" value="1"/>
</dbReference>
<dbReference type="InterPro" id="IPR004360">
    <property type="entry name" value="Glyas_Fos-R_dOase_dom"/>
</dbReference>
<dbReference type="GO" id="GO:0016787">
    <property type="term" value="F:hydrolase activity"/>
    <property type="evidence" value="ECO:0007669"/>
    <property type="project" value="UniProtKB-KW"/>
</dbReference>
<sequence>MAKLSWGHINVNVTRLEDSIAFYELLGFSVLMPGIPYLNLNQAEPEILNPEAAVALDVPLETTGRACIMQLDRGFPKLDLIEWRDTGAKTAAPLLNQDKGIVRMCLASQNLDQDYKELVEAGVPFFSAPKRTEEGKADIAICLDPDGTLIEIIQIYPDCRRWIKEVLPDRATGIFVADAATRDAQIDSTLGASIFYADPRTETPLSDAGEVKEYVGMFSRMAPGMPVSVVGTSSTLNFIRATVRFGEGDQSQLGQYVIDLDAAGQITQMVGFVGVTDAVDARYSNAASQFLALGDNGRVHFRDQGNADGQPVVLVHGSNASLHTWEPWVDLLGDKYRVISLDLPGHGLTGRTPADDYSTETFVAVVKALAEHLNLGPFVLGGNSMGGGVTWRYTLAYPDDVLAMILVDASGLPAWRETAVQSAEDTEEREAPLAFSLLRKPWFQGIARYIDPYFLVAQGLKASHFDPEFVDDELIARYYELSMREGTRDATLIRFSSWRGGAAQEWDLANLNHPTLILWGEYDAVIPASVGEKFEQALPNAELIIYPDVGHIPMEEVPVQSADDVRAFLTNNLPRT</sequence>
<dbReference type="PRINTS" id="PR00111">
    <property type="entry name" value="ABHYDROLASE"/>
</dbReference>
<accession>A0A812UGZ3</accession>